<evidence type="ECO:0000313" key="9">
    <source>
        <dbReference type="Proteomes" id="UP001207337"/>
    </source>
</evidence>
<dbReference type="InterPro" id="IPR029016">
    <property type="entry name" value="GAF-like_dom_sf"/>
</dbReference>
<protein>
    <recommendedName>
        <fullName evidence="2">histidine kinase</fullName>
        <ecNumber evidence="2">2.7.13.3</ecNumber>
    </recommendedName>
</protein>
<dbReference type="InterPro" id="IPR004358">
    <property type="entry name" value="Sig_transdc_His_kin-like_C"/>
</dbReference>
<dbReference type="SUPFAM" id="SSF47384">
    <property type="entry name" value="Homodimeric domain of signal transducing histidine kinase"/>
    <property type="match status" value="1"/>
</dbReference>
<evidence type="ECO:0000256" key="4">
    <source>
        <dbReference type="ARBA" id="ARBA00022679"/>
    </source>
</evidence>
<evidence type="ECO:0000256" key="2">
    <source>
        <dbReference type="ARBA" id="ARBA00012438"/>
    </source>
</evidence>
<dbReference type="RefSeq" id="WP_265790314.1">
    <property type="nucleotide sequence ID" value="NZ_BAABRS010000003.1"/>
</dbReference>
<keyword evidence="3" id="KW-0597">Phosphoprotein</keyword>
<dbReference type="Gene3D" id="3.30.450.40">
    <property type="match status" value="1"/>
</dbReference>
<dbReference type="SMART" id="SM00065">
    <property type="entry name" value="GAF"/>
    <property type="match status" value="1"/>
</dbReference>
<dbReference type="InterPro" id="IPR005467">
    <property type="entry name" value="His_kinase_dom"/>
</dbReference>
<keyword evidence="6" id="KW-0175">Coiled coil</keyword>
<evidence type="ECO:0000256" key="6">
    <source>
        <dbReference type="SAM" id="Coils"/>
    </source>
</evidence>
<evidence type="ECO:0000259" key="7">
    <source>
        <dbReference type="PROSITE" id="PS50109"/>
    </source>
</evidence>
<keyword evidence="5 8" id="KW-0418">Kinase</keyword>
<comment type="caution">
    <text evidence="8">The sequence shown here is derived from an EMBL/GenBank/DDBJ whole genome shotgun (WGS) entry which is preliminary data.</text>
</comment>
<dbReference type="SMART" id="SM00387">
    <property type="entry name" value="HATPase_c"/>
    <property type="match status" value="1"/>
</dbReference>
<organism evidence="8 9">
    <name type="scientific">Fodinibius salicampi</name>
    <dbReference type="NCBI Taxonomy" id="1920655"/>
    <lineage>
        <taxon>Bacteria</taxon>
        <taxon>Pseudomonadati</taxon>
        <taxon>Balneolota</taxon>
        <taxon>Balneolia</taxon>
        <taxon>Balneolales</taxon>
        <taxon>Balneolaceae</taxon>
        <taxon>Fodinibius</taxon>
    </lineage>
</organism>
<dbReference type="EC" id="2.7.13.3" evidence="2"/>
<dbReference type="InterPro" id="IPR003594">
    <property type="entry name" value="HATPase_dom"/>
</dbReference>
<evidence type="ECO:0000256" key="5">
    <source>
        <dbReference type="ARBA" id="ARBA00022777"/>
    </source>
</evidence>
<feature type="coiled-coil region" evidence="6">
    <location>
        <begin position="156"/>
        <end position="183"/>
    </location>
</feature>
<dbReference type="PRINTS" id="PR00344">
    <property type="entry name" value="BCTRLSENSOR"/>
</dbReference>
<keyword evidence="4" id="KW-0808">Transferase</keyword>
<evidence type="ECO:0000256" key="1">
    <source>
        <dbReference type="ARBA" id="ARBA00000085"/>
    </source>
</evidence>
<dbReference type="GO" id="GO:0016301">
    <property type="term" value="F:kinase activity"/>
    <property type="evidence" value="ECO:0007669"/>
    <property type="project" value="UniProtKB-KW"/>
</dbReference>
<feature type="domain" description="Histidine kinase" evidence="7">
    <location>
        <begin position="179"/>
        <end position="399"/>
    </location>
</feature>
<reference evidence="8 9" key="1">
    <citation type="submission" date="2021-11" db="EMBL/GenBank/DDBJ databases">
        <title>Aliifidinibius sp. nov., a new bacterium isolated from saline soil.</title>
        <authorList>
            <person name="Galisteo C."/>
            <person name="De La Haba R."/>
            <person name="Sanchez-Porro C."/>
            <person name="Ventosa A."/>
        </authorList>
    </citation>
    <scope>NUCLEOTIDE SEQUENCE [LARGE SCALE GENOMIC DNA]</scope>
    <source>
        <strain evidence="8 9">KACC 190600</strain>
    </source>
</reference>
<dbReference type="InterPro" id="IPR036097">
    <property type="entry name" value="HisK_dim/P_sf"/>
</dbReference>
<dbReference type="SUPFAM" id="SSF55781">
    <property type="entry name" value="GAF domain-like"/>
    <property type="match status" value="1"/>
</dbReference>
<dbReference type="EMBL" id="JAJNDC010000003">
    <property type="protein sequence ID" value="MCW9713539.1"/>
    <property type="molecule type" value="Genomic_DNA"/>
</dbReference>
<dbReference type="PANTHER" id="PTHR43047">
    <property type="entry name" value="TWO-COMPONENT HISTIDINE PROTEIN KINASE"/>
    <property type="match status" value="1"/>
</dbReference>
<dbReference type="SUPFAM" id="SSF55874">
    <property type="entry name" value="ATPase domain of HSP90 chaperone/DNA topoisomerase II/histidine kinase"/>
    <property type="match status" value="1"/>
</dbReference>
<dbReference type="Pfam" id="PF01590">
    <property type="entry name" value="GAF"/>
    <property type="match status" value="1"/>
</dbReference>
<dbReference type="InterPro" id="IPR036890">
    <property type="entry name" value="HATPase_C_sf"/>
</dbReference>
<dbReference type="InterPro" id="IPR003661">
    <property type="entry name" value="HisK_dim/P_dom"/>
</dbReference>
<dbReference type="Pfam" id="PF02518">
    <property type="entry name" value="HATPase_c"/>
    <property type="match status" value="1"/>
</dbReference>
<dbReference type="Pfam" id="PF00512">
    <property type="entry name" value="HisKA"/>
    <property type="match status" value="1"/>
</dbReference>
<sequence>MEAPKPSNEFERLIELAELDLDYSNLEENLEDLTELATRIVGTEASEVNLIDSYTQWTVAGGESGMQQKPREQSVCQYTILDEEPLEIKDLREDERFKEQPYVIEDPFLRYYYGVPLKTSNGANIGSLCVLDSDPKDLSPEKKELLEMISKQVVRRLEAIQKIKDLENKIGELNKTNKKVSHDIRNPISGIIGVAEIIEDEVKNEQIDEILELVEMIKKGGHSLLELVEEIMEKEDEKGQLGENKFDCDGFCQKLKELYQPQAKSKGVNLTIKPSKNTDSVFFSKKELLQIVGNLISNAIKFTEEDDIVDVEIKVEETKEAHKKNNLNIKVEDTGIGMPPEKVKEIMQGTATSEGGTGGEKGYGFGLSLVHHLVQKANGQMQVNSEEGKGTIFVVQLPV</sequence>
<proteinExistence type="predicted"/>
<name>A0ABT3Q087_9BACT</name>
<keyword evidence="9" id="KW-1185">Reference proteome</keyword>
<gene>
    <name evidence="8" type="ORF">LQ318_11570</name>
</gene>
<dbReference type="CDD" id="cd00082">
    <property type="entry name" value="HisKA"/>
    <property type="match status" value="1"/>
</dbReference>
<comment type="catalytic activity">
    <reaction evidence="1">
        <text>ATP + protein L-histidine = ADP + protein N-phospho-L-histidine.</text>
        <dbReference type="EC" id="2.7.13.3"/>
    </reaction>
</comment>
<evidence type="ECO:0000256" key="3">
    <source>
        <dbReference type="ARBA" id="ARBA00022553"/>
    </source>
</evidence>
<dbReference type="Gene3D" id="3.30.565.10">
    <property type="entry name" value="Histidine kinase-like ATPase, C-terminal domain"/>
    <property type="match status" value="1"/>
</dbReference>
<dbReference type="PROSITE" id="PS50109">
    <property type="entry name" value="HIS_KIN"/>
    <property type="match status" value="1"/>
</dbReference>
<evidence type="ECO:0000313" key="8">
    <source>
        <dbReference type="EMBL" id="MCW9713539.1"/>
    </source>
</evidence>
<dbReference type="SMART" id="SM00388">
    <property type="entry name" value="HisKA"/>
    <property type="match status" value="1"/>
</dbReference>
<dbReference type="InterPro" id="IPR003018">
    <property type="entry name" value="GAF"/>
</dbReference>
<dbReference type="Proteomes" id="UP001207337">
    <property type="component" value="Unassembled WGS sequence"/>
</dbReference>
<dbReference type="Gene3D" id="1.10.287.130">
    <property type="match status" value="1"/>
</dbReference>
<dbReference type="PANTHER" id="PTHR43047:SF72">
    <property type="entry name" value="OSMOSENSING HISTIDINE PROTEIN KINASE SLN1"/>
    <property type="match status" value="1"/>
</dbReference>
<accession>A0ABT3Q087</accession>